<proteinExistence type="predicted"/>
<dbReference type="InterPro" id="IPR035189">
    <property type="entry name" value="Std1/Mth1"/>
</dbReference>
<name>A0A0J9XD78_GEOCN</name>
<dbReference type="STRING" id="1173061.A0A0J9XD78"/>
<evidence type="ECO:0000313" key="2">
    <source>
        <dbReference type="EMBL" id="CDO54803.1"/>
    </source>
</evidence>
<keyword evidence="3" id="KW-1185">Reference proteome</keyword>
<feature type="compositionally biased region" description="Low complexity" evidence="1">
    <location>
        <begin position="397"/>
        <end position="446"/>
    </location>
</feature>
<dbReference type="OrthoDB" id="4088889at2759"/>
<evidence type="ECO:0000313" key="3">
    <source>
        <dbReference type="Proteomes" id="UP000242525"/>
    </source>
</evidence>
<sequence length="522" mass="57825">MDTLLKSFWPVKPLQTGSVTIPSYRQGDFEDSIELQIKSLFYMFRRCNIPDAQAFSADATVGGIGVAGAGGSDKYREQARLQQHLFQNTNNLASKSGVRATLGSLDNTPSLADLKLNETPVFKGTTPFNSKFESPSMPNMDQEKLDVLYSKTDFEKVMKKDEHRVLIDWKKNKFRSMCILSGIPPNLEKLPTFPVKNYSFIVLPAKSSDLKYITTLSESNLYIEHYVSKETRRRLAKQALDLGKHSTPSTSHFTKNDRALVIHTYLCLLAVEVQVDRLYKSLYRERIKNETKKPTNPLSIPEKAVPPKVTYLAMPQKPLTVSANVVGKTGPPKFYLKAKVDSEIPFSHRSSPKPTVPTVSVTTAHQKIQTTKPRIVPTPRSESVLARSRSNSPTRISSRSADSGYGSSLSSASNSSLRRKSSNLSLSSSGVASASATSSRSVSNPSKALAISQIPRPLAKKKSNPSLASAIPRPNTRLGNVPADHLPNNSDRIRQEVMAQTRKAVRARLDREKLLIQSENRK</sequence>
<feature type="region of interest" description="Disordered" evidence="1">
    <location>
        <begin position="346"/>
        <end position="491"/>
    </location>
</feature>
<dbReference type="Proteomes" id="UP000242525">
    <property type="component" value="Unassembled WGS sequence"/>
</dbReference>
<organism evidence="2 3">
    <name type="scientific">Geotrichum candidum</name>
    <name type="common">Oospora lactis</name>
    <name type="synonym">Dipodascus geotrichum</name>
    <dbReference type="NCBI Taxonomy" id="1173061"/>
    <lineage>
        <taxon>Eukaryota</taxon>
        <taxon>Fungi</taxon>
        <taxon>Dikarya</taxon>
        <taxon>Ascomycota</taxon>
        <taxon>Saccharomycotina</taxon>
        <taxon>Dipodascomycetes</taxon>
        <taxon>Dipodascales</taxon>
        <taxon>Dipodascaceae</taxon>
        <taxon>Geotrichum</taxon>
    </lineage>
</organism>
<reference evidence="2" key="1">
    <citation type="submission" date="2014-03" db="EMBL/GenBank/DDBJ databases">
        <authorList>
            <person name="Casaregola S."/>
        </authorList>
    </citation>
    <scope>NUCLEOTIDE SEQUENCE [LARGE SCALE GENOMIC DNA]</scope>
    <source>
        <strain evidence="2">CLIB 918</strain>
    </source>
</reference>
<gene>
    <name evidence="2" type="ORF">BN980_GECA08s04828g</name>
</gene>
<dbReference type="AlphaFoldDB" id="A0A0J9XD78"/>
<feature type="compositionally biased region" description="Low complexity" evidence="1">
    <location>
        <begin position="352"/>
        <end position="363"/>
    </location>
</feature>
<protein>
    <submittedName>
        <fullName evidence="2">Uncharacterized protein</fullName>
    </submittedName>
</protein>
<evidence type="ECO:0000256" key="1">
    <source>
        <dbReference type="SAM" id="MobiDB-lite"/>
    </source>
</evidence>
<dbReference type="Pfam" id="PF17235">
    <property type="entry name" value="STD1"/>
    <property type="match status" value="1"/>
</dbReference>
<dbReference type="EMBL" id="CCBN010000008">
    <property type="protein sequence ID" value="CDO54803.1"/>
    <property type="molecule type" value="Genomic_DNA"/>
</dbReference>
<accession>A0A0J9XD78</accession>
<comment type="caution">
    <text evidence="2">The sequence shown here is derived from an EMBL/GenBank/DDBJ whole genome shotgun (WGS) entry which is preliminary data.</text>
</comment>